<dbReference type="KEGG" id="ehx:EMIHUDRAFT_105263"/>
<keyword evidence="11" id="KW-1185">Reference proteome</keyword>
<dbReference type="GO" id="GO:0032040">
    <property type="term" value="C:small-subunit processome"/>
    <property type="evidence" value="ECO:0007669"/>
    <property type="project" value="InterPro"/>
</dbReference>
<dbReference type="AlphaFoldDB" id="A0A0D3IFZ1"/>
<evidence type="ECO:0000256" key="6">
    <source>
        <dbReference type="ARBA" id="ARBA00023163"/>
    </source>
</evidence>
<dbReference type="SUPFAM" id="SSF50978">
    <property type="entry name" value="WD40 repeat-like"/>
    <property type="match status" value="1"/>
</dbReference>
<feature type="repeat" description="WD" evidence="8">
    <location>
        <begin position="306"/>
        <end position="338"/>
    </location>
</feature>
<dbReference type="InterPro" id="IPR053826">
    <property type="entry name" value="WDR75"/>
</dbReference>
<reference evidence="10" key="2">
    <citation type="submission" date="2024-10" db="UniProtKB">
        <authorList>
            <consortium name="EnsemblProtists"/>
        </authorList>
    </citation>
    <scope>IDENTIFICATION</scope>
</reference>
<dbReference type="HOGENOM" id="CLU_005417_3_2_1"/>
<dbReference type="Gene3D" id="2.130.10.10">
    <property type="entry name" value="YVTN repeat-like/Quinoprotein amine dehydrogenase"/>
    <property type="match status" value="2"/>
</dbReference>
<dbReference type="InterPro" id="IPR015943">
    <property type="entry name" value="WD40/YVTN_repeat-like_dom_sf"/>
</dbReference>
<evidence type="ECO:0000256" key="3">
    <source>
        <dbReference type="ARBA" id="ARBA00022552"/>
    </source>
</evidence>
<dbReference type="PANTHER" id="PTHR44215:SF1">
    <property type="entry name" value="WD REPEAT-CONTAINING PROTEIN 75"/>
    <property type="match status" value="1"/>
</dbReference>
<protein>
    <submittedName>
        <fullName evidence="10">Uncharacterized protein</fullName>
    </submittedName>
</protein>
<evidence type="ECO:0000256" key="4">
    <source>
        <dbReference type="ARBA" id="ARBA00022574"/>
    </source>
</evidence>
<evidence type="ECO:0000313" key="10">
    <source>
        <dbReference type="EnsemblProtists" id="EOD10176"/>
    </source>
</evidence>
<keyword evidence="2" id="KW-0690">Ribosome biogenesis</keyword>
<dbReference type="GO" id="GO:0003723">
    <property type="term" value="F:RNA binding"/>
    <property type="evidence" value="ECO:0007669"/>
    <property type="project" value="InterPro"/>
</dbReference>
<proteinExistence type="predicted"/>
<dbReference type="GO" id="GO:0006364">
    <property type="term" value="P:rRNA processing"/>
    <property type="evidence" value="ECO:0007669"/>
    <property type="project" value="UniProtKB-KW"/>
</dbReference>
<dbReference type="PANTHER" id="PTHR44215">
    <property type="entry name" value="WD REPEAT-CONTAINING PROTEIN 75"/>
    <property type="match status" value="1"/>
</dbReference>
<reference evidence="11" key="1">
    <citation type="journal article" date="2013" name="Nature">
        <title>Pan genome of the phytoplankton Emiliania underpins its global distribution.</title>
        <authorList>
            <person name="Read B.A."/>
            <person name="Kegel J."/>
            <person name="Klute M.J."/>
            <person name="Kuo A."/>
            <person name="Lefebvre S.C."/>
            <person name="Maumus F."/>
            <person name="Mayer C."/>
            <person name="Miller J."/>
            <person name="Monier A."/>
            <person name="Salamov A."/>
            <person name="Young J."/>
            <person name="Aguilar M."/>
            <person name="Claverie J.M."/>
            <person name="Frickenhaus S."/>
            <person name="Gonzalez K."/>
            <person name="Herman E.K."/>
            <person name="Lin Y.C."/>
            <person name="Napier J."/>
            <person name="Ogata H."/>
            <person name="Sarno A.F."/>
            <person name="Shmutz J."/>
            <person name="Schroeder D."/>
            <person name="de Vargas C."/>
            <person name="Verret F."/>
            <person name="von Dassow P."/>
            <person name="Valentin K."/>
            <person name="Van de Peer Y."/>
            <person name="Wheeler G."/>
            <person name="Dacks J.B."/>
            <person name="Delwiche C.F."/>
            <person name="Dyhrman S.T."/>
            <person name="Glockner G."/>
            <person name="John U."/>
            <person name="Richards T."/>
            <person name="Worden A.Z."/>
            <person name="Zhang X."/>
            <person name="Grigoriev I.V."/>
            <person name="Allen A.E."/>
            <person name="Bidle K."/>
            <person name="Borodovsky M."/>
            <person name="Bowler C."/>
            <person name="Brownlee C."/>
            <person name="Cock J.M."/>
            <person name="Elias M."/>
            <person name="Gladyshev V.N."/>
            <person name="Groth M."/>
            <person name="Guda C."/>
            <person name="Hadaegh A."/>
            <person name="Iglesias-Rodriguez M.D."/>
            <person name="Jenkins J."/>
            <person name="Jones B.M."/>
            <person name="Lawson T."/>
            <person name="Leese F."/>
            <person name="Lindquist E."/>
            <person name="Lobanov A."/>
            <person name="Lomsadze A."/>
            <person name="Malik S.B."/>
            <person name="Marsh M.E."/>
            <person name="Mackinder L."/>
            <person name="Mock T."/>
            <person name="Mueller-Roeber B."/>
            <person name="Pagarete A."/>
            <person name="Parker M."/>
            <person name="Probert I."/>
            <person name="Quesneville H."/>
            <person name="Raines C."/>
            <person name="Rensing S.A."/>
            <person name="Riano-Pachon D.M."/>
            <person name="Richier S."/>
            <person name="Rokitta S."/>
            <person name="Shiraiwa Y."/>
            <person name="Soanes D.M."/>
            <person name="van der Giezen M."/>
            <person name="Wahlund T.M."/>
            <person name="Williams B."/>
            <person name="Wilson W."/>
            <person name="Wolfe G."/>
            <person name="Wurch L.L."/>
        </authorList>
    </citation>
    <scope>NUCLEOTIDE SEQUENCE</scope>
</reference>
<dbReference type="GO" id="GO:2000234">
    <property type="term" value="P:positive regulation of rRNA processing"/>
    <property type="evidence" value="ECO:0007669"/>
    <property type="project" value="TreeGrafter"/>
</dbReference>
<evidence type="ECO:0000256" key="9">
    <source>
        <dbReference type="SAM" id="MobiDB-lite"/>
    </source>
</evidence>
<dbReference type="RefSeq" id="XP_005762605.1">
    <property type="nucleotide sequence ID" value="XM_005762548.1"/>
</dbReference>
<feature type="compositionally biased region" description="Acidic residues" evidence="9">
    <location>
        <begin position="176"/>
        <end position="188"/>
    </location>
</feature>
<dbReference type="Proteomes" id="UP000013827">
    <property type="component" value="Unassembled WGS sequence"/>
</dbReference>
<keyword evidence="5" id="KW-0677">Repeat</keyword>
<dbReference type="OMA" id="KEEEWHA"/>
<keyword evidence="7" id="KW-0539">Nucleus</keyword>
<name>A0A0D3IFZ1_EMIH1</name>
<dbReference type="GeneID" id="17256399"/>
<dbReference type="PROSITE" id="PS50082">
    <property type="entry name" value="WD_REPEATS_2"/>
    <property type="match status" value="2"/>
</dbReference>
<feature type="repeat" description="WD" evidence="8">
    <location>
        <begin position="45"/>
        <end position="87"/>
    </location>
</feature>
<dbReference type="eggNOG" id="KOG1963">
    <property type="taxonomic scope" value="Eukaryota"/>
</dbReference>
<accession>A0A0D3IFZ1</accession>
<feature type="compositionally biased region" description="Basic and acidic residues" evidence="9">
    <location>
        <begin position="151"/>
        <end position="163"/>
    </location>
</feature>
<sequence>MAAHAGGSLVERPVAFTTDSKHMMCCSGAAVKLFSCETGALLRVLEGHTEDVTAVSNVASNVFQGLSAGLDGRILLWDLDDATILRAFCVGRPILAMSLHATTPSTAFVLTSPEGKAAPAGTPRYAEGLAHGGRTYAASLRVSKRSAKRAKELAARSGRRDGDGGSGDGALAAAAEEGDEPLGPEEDASGAFGSLERPWPAELRPLFRAKATALAVAACGEESAFVAAVSGSWLTVHDVAERSTAHFRQRREKRAALLCVALSPTERLAATADELGRIHLWRIATRDAAAREATGASSSDGAAREMHWHAQALAALSFSVDGGLVLSAGREGVLVLWQTHGAERNFLPRLGAPLLGMTPSEDGGTLALRSEDNSVQLVDLGARSVRRVIYGASAAPPA</sequence>
<dbReference type="Pfam" id="PF23869">
    <property type="entry name" value="Beta-prop_WDR75_1st"/>
    <property type="match status" value="2"/>
</dbReference>
<feature type="region of interest" description="Disordered" evidence="9">
    <location>
        <begin position="151"/>
        <end position="195"/>
    </location>
</feature>
<evidence type="ECO:0000256" key="1">
    <source>
        <dbReference type="ARBA" id="ARBA00004604"/>
    </source>
</evidence>
<evidence type="ECO:0000256" key="2">
    <source>
        <dbReference type="ARBA" id="ARBA00022517"/>
    </source>
</evidence>
<dbReference type="PaxDb" id="2903-EOD10176"/>
<organism evidence="10 11">
    <name type="scientific">Emiliania huxleyi (strain CCMP1516)</name>
    <dbReference type="NCBI Taxonomy" id="280463"/>
    <lineage>
        <taxon>Eukaryota</taxon>
        <taxon>Haptista</taxon>
        <taxon>Haptophyta</taxon>
        <taxon>Prymnesiophyceae</taxon>
        <taxon>Isochrysidales</taxon>
        <taxon>Noelaerhabdaceae</taxon>
        <taxon>Emiliania</taxon>
    </lineage>
</organism>
<keyword evidence="6" id="KW-0804">Transcription</keyword>
<dbReference type="STRING" id="2903.R1DHB0"/>
<evidence type="ECO:0000256" key="8">
    <source>
        <dbReference type="PROSITE-ProRule" id="PRU00221"/>
    </source>
</evidence>
<keyword evidence="3" id="KW-0698">rRNA processing</keyword>
<dbReference type="EnsemblProtists" id="EOD10176">
    <property type="protein sequence ID" value="EOD10176"/>
    <property type="gene ID" value="EMIHUDRAFT_105263"/>
</dbReference>
<dbReference type="GO" id="GO:0045943">
    <property type="term" value="P:positive regulation of transcription by RNA polymerase I"/>
    <property type="evidence" value="ECO:0007669"/>
    <property type="project" value="InterPro"/>
</dbReference>
<dbReference type="SMART" id="SM00320">
    <property type="entry name" value="WD40"/>
    <property type="match status" value="3"/>
</dbReference>
<keyword evidence="4 8" id="KW-0853">WD repeat</keyword>
<evidence type="ECO:0000313" key="11">
    <source>
        <dbReference type="Proteomes" id="UP000013827"/>
    </source>
</evidence>
<evidence type="ECO:0000256" key="7">
    <source>
        <dbReference type="ARBA" id="ARBA00023242"/>
    </source>
</evidence>
<dbReference type="InterPro" id="IPR001680">
    <property type="entry name" value="WD40_rpt"/>
</dbReference>
<comment type="subcellular location">
    <subcellularLocation>
        <location evidence="1">Nucleus</location>
        <location evidence="1">Nucleolus</location>
    </subcellularLocation>
</comment>
<evidence type="ECO:0000256" key="5">
    <source>
        <dbReference type="ARBA" id="ARBA00022737"/>
    </source>
</evidence>
<dbReference type="InterPro" id="IPR036322">
    <property type="entry name" value="WD40_repeat_dom_sf"/>
</dbReference>